<dbReference type="InterPro" id="IPR016181">
    <property type="entry name" value="Acyl_CoA_acyltransferase"/>
</dbReference>
<dbReference type="InterPro" id="IPR000182">
    <property type="entry name" value="GNAT_dom"/>
</dbReference>
<dbReference type="RefSeq" id="WP_264506737.1">
    <property type="nucleotide sequence ID" value="NZ_JAPDFL010000001.1"/>
</dbReference>
<dbReference type="Pfam" id="PF00583">
    <property type="entry name" value="Acetyltransf_1"/>
    <property type="match status" value="1"/>
</dbReference>
<organism evidence="4 5">
    <name type="scientific">Pararhodobacter zhoushanensis</name>
    <dbReference type="NCBI Taxonomy" id="2479545"/>
    <lineage>
        <taxon>Bacteria</taxon>
        <taxon>Pseudomonadati</taxon>
        <taxon>Pseudomonadota</taxon>
        <taxon>Alphaproteobacteria</taxon>
        <taxon>Rhodobacterales</taxon>
        <taxon>Paracoccaceae</taxon>
        <taxon>Pararhodobacter</taxon>
    </lineage>
</organism>
<evidence type="ECO:0000259" key="3">
    <source>
        <dbReference type="PROSITE" id="PS51186"/>
    </source>
</evidence>
<dbReference type="PANTHER" id="PTHR43877:SF1">
    <property type="entry name" value="ACETYLTRANSFERASE"/>
    <property type="match status" value="1"/>
</dbReference>
<evidence type="ECO:0000313" key="5">
    <source>
        <dbReference type="Proteomes" id="UP001208938"/>
    </source>
</evidence>
<dbReference type="PANTHER" id="PTHR43877">
    <property type="entry name" value="AMINOALKYLPHOSPHONATE N-ACETYLTRANSFERASE-RELATED-RELATED"/>
    <property type="match status" value="1"/>
</dbReference>
<dbReference type="Gene3D" id="3.40.630.30">
    <property type="match status" value="1"/>
</dbReference>
<keyword evidence="5" id="KW-1185">Reference proteome</keyword>
<protein>
    <submittedName>
        <fullName evidence="4">GNAT family N-acetyltransferase</fullName>
    </submittedName>
</protein>
<name>A0ABT3H2E8_9RHOB</name>
<dbReference type="Proteomes" id="UP001208938">
    <property type="component" value="Unassembled WGS sequence"/>
</dbReference>
<evidence type="ECO:0000256" key="2">
    <source>
        <dbReference type="ARBA" id="ARBA00023315"/>
    </source>
</evidence>
<keyword evidence="2" id="KW-0012">Acyltransferase</keyword>
<keyword evidence="1" id="KW-0808">Transferase</keyword>
<dbReference type="PROSITE" id="PS51186">
    <property type="entry name" value="GNAT"/>
    <property type="match status" value="1"/>
</dbReference>
<comment type="caution">
    <text evidence="4">The sequence shown here is derived from an EMBL/GenBank/DDBJ whole genome shotgun (WGS) entry which is preliminary data.</text>
</comment>
<dbReference type="SUPFAM" id="SSF55729">
    <property type="entry name" value="Acyl-CoA N-acyltransferases (Nat)"/>
    <property type="match status" value="1"/>
</dbReference>
<feature type="domain" description="N-acetyltransferase" evidence="3">
    <location>
        <begin position="1"/>
        <end position="140"/>
    </location>
</feature>
<reference evidence="4 5" key="1">
    <citation type="submission" date="2022-10" db="EMBL/GenBank/DDBJ databases">
        <title>Pararhodobacter sp. nov., isolated from marine algae.</title>
        <authorList>
            <person name="Choi B.J."/>
            <person name="Kim J.M."/>
            <person name="Lee J.K."/>
            <person name="Choi D.G."/>
            <person name="Jeon C.O."/>
        </authorList>
    </citation>
    <scope>NUCLEOTIDE SEQUENCE [LARGE SCALE GENOMIC DNA]</scope>
    <source>
        <strain evidence="4 5">ZQ420</strain>
    </source>
</reference>
<evidence type="ECO:0000313" key="4">
    <source>
        <dbReference type="EMBL" id="MCW1933868.1"/>
    </source>
</evidence>
<accession>A0ABT3H2E8</accession>
<dbReference type="InterPro" id="IPR050832">
    <property type="entry name" value="Bact_Acetyltransf"/>
</dbReference>
<dbReference type="EMBL" id="JAPDFL010000001">
    <property type="protein sequence ID" value="MCW1933868.1"/>
    <property type="molecule type" value="Genomic_DNA"/>
</dbReference>
<sequence>MIQPATPEDLDRLLPMVNALSAHHGDPEACTREALERDLFGPDAFVTVLLAEAGYTTLYPTAQLHWGVRGMEMHHLFVHPHQRGTGLGKALVLAAVAHAKTQGARYLSLGTHPDNAKARDFYAALGFEVIAPGPRLRLKF</sequence>
<evidence type="ECO:0000256" key="1">
    <source>
        <dbReference type="ARBA" id="ARBA00022679"/>
    </source>
</evidence>
<proteinExistence type="predicted"/>
<gene>
    <name evidence="4" type="ORF">OKW52_16795</name>
</gene>